<feature type="compositionally biased region" description="Polar residues" evidence="1">
    <location>
        <begin position="105"/>
        <end position="120"/>
    </location>
</feature>
<protein>
    <submittedName>
        <fullName evidence="3">Uncharacterized protein</fullName>
    </submittedName>
</protein>
<name>A0A267E4E9_9PLAT</name>
<sequence length="360" mass="39022">MSSSAERNKKGCGYHISTGLSRTSRILALITALCVAATLLYVFVLLVPAWRIVHVDSQRIGALLTNSSSSSSSNEDIRKQQEALSKDPLLRNRTANAFRECLQSRQSLGSKRTQSINSTSKVERQADEKKQEQQEQQLSSNATELMSNVLEILAGFVNATNKDGRNQSVKVAENTSSDHCWFIDLRWSSSSPETSDGSQLGQRYLDCLRAIFLLAVGLLLCHCLSLTGTLYACFLSRLPRPCFIVLLTSHSLILSQLVAAAILQDVSTGLESRRLQQLLDSAGFPSAAGDAVSVARGNWCLAFLCLLCCLTAAQMILLMLLAPVGKSGIYRPNSDAATAAMPDKAGTDECDATEDTNPLI</sequence>
<dbReference type="EMBL" id="NIVC01002620">
    <property type="protein sequence ID" value="PAA56445.1"/>
    <property type="molecule type" value="Genomic_DNA"/>
</dbReference>
<feature type="compositionally biased region" description="Basic and acidic residues" evidence="1">
    <location>
        <begin position="121"/>
        <end position="133"/>
    </location>
</feature>
<gene>
    <name evidence="3" type="ORF">BOX15_Mlig014337g2</name>
</gene>
<evidence type="ECO:0000256" key="2">
    <source>
        <dbReference type="SAM" id="Phobius"/>
    </source>
</evidence>
<feature type="transmembrane region" description="Helical" evidence="2">
    <location>
        <begin position="242"/>
        <end position="263"/>
    </location>
</feature>
<organism evidence="3 4">
    <name type="scientific">Macrostomum lignano</name>
    <dbReference type="NCBI Taxonomy" id="282301"/>
    <lineage>
        <taxon>Eukaryota</taxon>
        <taxon>Metazoa</taxon>
        <taxon>Spiralia</taxon>
        <taxon>Lophotrochozoa</taxon>
        <taxon>Platyhelminthes</taxon>
        <taxon>Rhabditophora</taxon>
        <taxon>Macrostomorpha</taxon>
        <taxon>Macrostomida</taxon>
        <taxon>Macrostomidae</taxon>
        <taxon>Macrostomum</taxon>
    </lineage>
</organism>
<feature type="transmembrane region" description="Helical" evidence="2">
    <location>
        <begin position="301"/>
        <end position="322"/>
    </location>
</feature>
<feature type="transmembrane region" description="Helical" evidence="2">
    <location>
        <begin position="26"/>
        <end position="50"/>
    </location>
</feature>
<feature type="region of interest" description="Disordered" evidence="1">
    <location>
        <begin position="105"/>
        <end position="140"/>
    </location>
</feature>
<proteinExistence type="predicted"/>
<accession>A0A267E4E9</accession>
<evidence type="ECO:0000313" key="4">
    <source>
        <dbReference type="Proteomes" id="UP000215902"/>
    </source>
</evidence>
<comment type="caution">
    <text evidence="3">The sequence shown here is derived from an EMBL/GenBank/DDBJ whole genome shotgun (WGS) entry which is preliminary data.</text>
</comment>
<dbReference type="AlphaFoldDB" id="A0A267E4E9"/>
<keyword evidence="2" id="KW-1133">Transmembrane helix</keyword>
<feature type="transmembrane region" description="Helical" evidence="2">
    <location>
        <begin position="210"/>
        <end position="235"/>
    </location>
</feature>
<evidence type="ECO:0000256" key="1">
    <source>
        <dbReference type="SAM" id="MobiDB-lite"/>
    </source>
</evidence>
<feature type="region of interest" description="Disordered" evidence="1">
    <location>
        <begin position="65"/>
        <end position="86"/>
    </location>
</feature>
<feature type="region of interest" description="Disordered" evidence="1">
    <location>
        <begin position="340"/>
        <end position="360"/>
    </location>
</feature>
<keyword evidence="2" id="KW-0812">Transmembrane</keyword>
<dbReference type="Proteomes" id="UP000215902">
    <property type="component" value="Unassembled WGS sequence"/>
</dbReference>
<feature type="compositionally biased region" description="Basic and acidic residues" evidence="1">
    <location>
        <begin position="75"/>
        <end position="86"/>
    </location>
</feature>
<keyword evidence="2" id="KW-0472">Membrane</keyword>
<evidence type="ECO:0000313" key="3">
    <source>
        <dbReference type="EMBL" id="PAA56445.1"/>
    </source>
</evidence>
<keyword evidence="4" id="KW-1185">Reference proteome</keyword>
<reference evidence="3 4" key="1">
    <citation type="submission" date="2017-06" db="EMBL/GenBank/DDBJ databases">
        <title>A platform for efficient transgenesis in Macrostomum lignano, a flatworm model organism for stem cell research.</title>
        <authorList>
            <person name="Berezikov E."/>
        </authorList>
    </citation>
    <scope>NUCLEOTIDE SEQUENCE [LARGE SCALE GENOMIC DNA]</scope>
    <source>
        <strain evidence="3">DV1</strain>
        <tissue evidence="3">Whole organism</tissue>
    </source>
</reference>